<dbReference type="PANTHER" id="PTHR10584">
    <property type="entry name" value="SUGAR KINASE"/>
    <property type="match status" value="1"/>
</dbReference>
<accession>A0ABQ7K849</accession>
<protein>
    <recommendedName>
        <fullName evidence="3">Carbohydrate kinase PfkB domain-containing protein</fullName>
    </recommendedName>
</protein>
<evidence type="ECO:0000259" key="3">
    <source>
        <dbReference type="Pfam" id="PF00294"/>
    </source>
</evidence>
<sequence length="392" mass="41410">MGTLGEIDAQDYLAHLAQLKLPADYLRVIPGMYTAQAMVTTDLENNQITTFHAGAMLQAHVNHVSQTQNVTLGIVSPDGGDAMRQHVEQFAAANIPFIFDPGQGLPLFQGAELKRMIELATYVTVNDYEAELLSNKTGWSIAQIVERVKALIITRGEHGVLIHHDGSTTTIPAVPVEQVIDPTGCGDAFRGGLLYGLEHGLDWATTGRLANLMGSIKIAHQVMAAAYSHFLEKCMDKMIRVTATALLASTFALQGCALQSSSADVYTANQARREHTVRLGTIASIRLVKIQADNGQPSGLGAFGGGALGAIAGSAIGGGRGALLTGIVGGLGGTVAGHVVEGEFALRSGLEITVRLDNGEVRAITQEATQEIFRAGERVRLVSGNGITRVTH</sequence>
<dbReference type="SUPFAM" id="SSF53613">
    <property type="entry name" value="Ribokinase-like"/>
    <property type="match status" value="1"/>
</dbReference>
<evidence type="ECO:0000313" key="4">
    <source>
        <dbReference type="EMBL" id="KAG0292628.1"/>
    </source>
</evidence>
<keyword evidence="2" id="KW-0418">Kinase</keyword>
<dbReference type="Proteomes" id="UP001194696">
    <property type="component" value="Unassembled WGS sequence"/>
</dbReference>
<proteinExistence type="predicted"/>
<gene>
    <name evidence="4" type="ORF">BGZ96_003885</name>
</gene>
<reference evidence="4 5" key="1">
    <citation type="journal article" date="2020" name="Fungal Divers.">
        <title>Resolving the Mortierellaceae phylogeny through synthesis of multi-gene phylogenetics and phylogenomics.</title>
        <authorList>
            <person name="Vandepol N."/>
            <person name="Liber J."/>
            <person name="Desiro A."/>
            <person name="Na H."/>
            <person name="Kennedy M."/>
            <person name="Barry K."/>
            <person name="Grigoriev I.V."/>
            <person name="Miller A.N."/>
            <person name="O'Donnell K."/>
            <person name="Stajich J.E."/>
            <person name="Bonito G."/>
        </authorList>
    </citation>
    <scope>NUCLEOTIDE SEQUENCE [LARGE SCALE GENOMIC DNA]</scope>
    <source>
        <strain evidence="4 5">AD045</strain>
    </source>
</reference>
<feature type="domain" description="Carbohydrate kinase PfkB" evidence="3">
    <location>
        <begin position="2"/>
        <end position="220"/>
    </location>
</feature>
<evidence type="ECO:0000313" key="5">
    <source>
        <dbReference type="Proteomes" id="UP001194696"/>
    </source>
</evidence>
<dbReference type="CDD" id="cd01942">
    <property type="entry name" value="ribokinase_group_A"/>
    <property type="match status" value="1"/>
</dbReference>
<dbReference type="InterPro" id="IPR029056">
    <property type="entry name" value="Ribokinase-like"/>
</dbReference>
<keyword evidence="5" id="KW-1185">Reference proteome</keyword>
<dbReference type="InterPro" id="IPR011611">
    <property type="entry name" value="PfkB_dom"/>
</dbReference>
<evidence type="ECO:0000256" key="1">
    <source>
        <dbReference type="ARBA" id="ARBA00022679"/>
    </source>
</evidence>
<dbReference type="Gene3D" id="3.40.1190.20">
    <property type="match status" value="1"/>
</dbReference>
<organism evidence="4 5">
    <name type="scientific">Linnemannia gamsii</name>
    <dbReference type="NCBI Taxonomy" id="64522"/>
    <lineage>
        <taxon>Eukaryota</taxon>
        <taxon>Fungi</taxon>
        <taxon>Fungi incertae sedis</taxon>
        <taxon>Mucoromycota</taxon>
        <taxon>Mortierellomycotina</taxon>
        <taxon>Mortierellomycetes</taxon>
        <taxon>Mortierellales</taxon>
        <taxon>Mortierellaceae</taxon>
        <taxon>Linnemannia</taxon>
    </lineage>
</organism>
<dbReference type="EMBL" id="JAAAIM010000189">
    <property type="protein sequence ID" value="KAG0292628.1"/>
    <property type="molecule type" value="Genomic_DNA"/>
</dbReference>
<dbReference type="PANTHER" id="PTHR10584:SF166">
    <property type="entry name" value="RIBOKINASE"/>
    <property type="match status" value="1"/>
</dbReference>
<keyword evidence="1" id="KW-0808">Transferase</keyword>
<comment type="caution">
    <text evidence="4">The sequence shown here is derived from an EMBL/GenBank/DDBJ whole genome shotgun (WGS) entry which is preliminary data.</text>
</comment>
<dbReference type="Pfam" id="PF00294">
    <property type="entry name" value="PfkB"/>
    <property type="match status" value="1"/>
</dbReference>
<name>A0ABQ7K849_9FUNG</name>
<evidence type="ECO:0000256" key="2">
    <source>
        <dbReference type="ARBA" id="ARBA00022777"/>
    </source>
</evidence>